<accession>A0A0C3C6H8</accession>
<dbReference type="STRING" id="765440.A0A0C3C6H8"/>
<feature type="non-terminal residue" evidence="2">
    <location>
        <position position="140"/>
    </location>
</feature>
<keyword evidence="1" id="KW-0175">Coiled coil</keyword>
<evidence type="ECO:0000313" key="3">
    <source>
        <dbReference type="Proteomes" id="UP000054166"/>
    </source>
</evidence>
<protein>
    <submittedName>
        <fullName evidence="2">Uncharacterized protein</fullName>
    </submittedName>
</protein>
<dbReference type="InParanoid" id="A0A0C3C6H8"/>
<feature type="coiled-coil region" evidence="1">
    <location>
        <begin position="37"/>
        <end position="64"/>
    </location>
</feature>
<organism evidence="2 3">
    <name type="scientific">Piloderma croceum (strain F 1598)</name>
    <dbReference type="NCBI Taxonomy" id="765440"/>
    <lineage>
        <taxon>Eukaryota</taxon>
        <taxon>Fungi</taxon>
        <taxon>Dikarya</taxon>
        <taxon>Basidiomycota</taxon>
        <taxon>Agaricomycotina</taxon>
        <taxon>Agaricomycetes</taxon>
        <taxon>Agaricomycetidae</taxon>
        <taxon>Atheliales</taxon>
        <taxon>Atheliaceae</taxon>
        <taxon>Piloderma</taxon>
    </lineage>
</organism>
<reference evidence="2 3" key="1">
    <citation type="submission" date="2014-04" db="EMBL/GenBank/DDBJ databases">
        <authorList>
            <consortium name="DOE Joint Genome Institute"/>
            <person name="Kuo A."/>
            <person name="Tarkka M."/>
            <person name="Buscot F."/>
            <person name="Kohler A."/>
            <person name="Nagy L.G."/>
            <person name="Floudas D."/>
            <person name="Copeland A."/>
            <person name="Barry K.W."/>
            <person name="Cichocki N."/>
            <person name="Veneault-Fourrey C."/>
            <person name="LaButti K."/>
            <person name="Lindquist E.A."/>
            <person name="Lipzen A."/>
            <person name="Lundell T."/>
            <person name="Morin E."/>
            <person name="Murat C."/>
            <person name="Sun H."/>
            <person name="Tunlid A."/>
            <person name="Henrissat B."/>
            <person name="Grigoriev I.V."/>
            <person name="Hibbett D.S."/>
            <person name="Martin F."/>
            <person name="Nordberg H.P."/>
            <person name="Cantor M.N."/>
            <person name="Hua S.X."/>
        </authorList>
    </citation>
    <scope>NUCLEOTIDE SEQUENCE [LARGE SCALE GENOMIC DNA]</scope>
    <source>
        <strain evidence="2 3">F 1598</strain>
    </source>
</reference>
<dbReference type="Gene3D" id="1.20.1280.50">
    <property type="match status" value="1"/>
</dbReference>
<dbReference type="EMBL" id="KN832985">
    <property type="protein sequence ID" value="KIM85252.1"/>
    <property type="molecule type" value="Genomic_DNA"/>
</dbReference>
<dbReference type="Proteomes" id="UP000054166">
    <property type="component" value="Unassembled WGS sequence"/>
</dbReference>
<evidence type="ECO:0000256" key="1">
    <source>
        <dbReference type="SAM" id="Coils"/>
    </source>
</evidence>
<reference evidence="3" key="2">
    <citation type="submission" date="2015-01" db="EMBL/GenBank/DDBJ databases">
        <title>Evolutionary Origins and Diversification of the Mycorrhizal Mutualists.</title>
        <authorList>
            <consortium name="DOE Joint Genome Institute"/>
            <consortium name="Mycorrhizal Genomics Consortium"/>
            <person name="Kohler A."/>
            <person name="Kuo A."/>
            <person name="Nagy L.G."/>
            <person name="Floudas D."/>
            <person name="Copeland A."/>
            <person name="Barry K.W."/>
            <person name="Cichocki N."/>
            <person name="Veneault-Fourrey C."/>
            <person name="LaButti K."/>
            <person name="Lindquist E.A."/>
            <person name="Lipzen A."/>
            <person name="Lundell T."/>
            <person name="Morin E."/>
            <person name="Murat C."/>
            <person name="Riley R."/>
            <person name="Ohm R."/>
            <person name="Sun H."/>
            <person name="Tunlid A."/>
            <person name="Henrissat B."/>
            <person name="Grigoriev I.V."/>
            <person name="Hibbett D.S."/>
            <person name="Martin F."/>
        </authorList>
    </citation>
    <scope>NUCLEOTIDE SEQUENCE [LARGE SCALE GENOMIC DNA]</scope>
    <source>
        <strain evidence="3">F 1598</strain>
    </source>
</reference>
<gene>
    <name evidence="2" type="ORF">PILCRDRAFT_66183</name>
</gene>
<name>A0A0C3C6H8_PILCF</name>
<sequence>MARSTTTIDLRLTIPNLSHSLWPDTLGTHLVPDLDEAKDIRRVVEQAETDIAVLDQEIARIHEVLAHIKSRRQEMCRNAEEHRGFLAPVRRCPDEILSEIFIYCIPAQELPVRVAKRKPLLVDQICRRWREVALGTPALW</sequence>
<dbReference type="AlphaFoldDB" id="A0A0C3C6H8"/>
<dbReference type="OrthoDB" id="3063971at2759"/>
<keyword evidence="3" id="KW-1185">Reference proteome</keyword>
<evidence type="ECO:0000313" key="2">
    <source>
        <dbReference type="EMBL" id="KIM85252.1"/>
    </source>
</evidence>
<dbReference type="HOGENOM" id="CLU_018544_3_2_1"/>
<proteinExistence type="predicted"/>